<sequence>MKIEIGESLFYSWLRHVKECQIVQTNWKISPKWEIKFSDELENIMSKTDEFFSNKYGYKIYKQNTSLSQLLQQAECDALGVCVSDGVSEIYAVDVAFHESGLNYGGLDETVARVVKKCVRTAMCIYGYFGVKKANIIFASPKINKQILYALQPCFIDLNEMMLEMGLEFDFRIIANDDFLNSVLKPILEVSGNIADTAELFMRSYQMLTLFDKKEPKSIEKIEKEKRKIVSNAYQFSKEYIDNKNNQDEYAELKVGQIARIIMREILESGRVCADEISRLQSEKYSKDYLGLNYAALVKADSEYEKVRYYAVPILINGIYYKLCSQWFEVPANDDRPLLIDWIRKFREK</sequence>
<dbReference type="Proteomes" id="UP000195893">
    <property type="component" value="Unassembled WGS sequence"/>
</dbReference>
<evidence type="ECO:0000313" key="2">
    <source>
        <dbReference type="Proteomes" id="UP000195893"/>
    </source>
</evidence>
<name>A0A1Y5N8C0_9BACT</name>
<accession>A0A1Y5N8C0</accession>
<evidence type="ECO:0000313" key="1">
    <source>
        <dbReference type="EMBL" id="OUT17130.1"/>
    </source>
</evidence>
<protein>
    <submittedName>
        <fullName evidence="1">Uncharacterized protein</fullName>
    </submittedName>
</protein>
<gene>
    <name evidence="1" type="ORF">B9N60_06630</name>
</gene>
<dbReference type="RefSeq" id="WP_087581770.1">
    <property type="nucleotide sequence ID" value="NZ_NDYQ01000009.1"/>
</dbReference>
<dbReference type="AlphaFoldDB" id="A0A1Y5N8C0"/>
<proteinExistence type="predicted"/>
<organism evidence="1 2">
    <name type="scientific">Campylobacter concisus</name>
    <dbReference type="NCBI Taxonomy" id="199"/>
    <lineage>
        <taxon>Bacteria</taxon>
        <taxon>Pseudomonadati</taxon>
        <taxon>Campylobacterota</taxon>
        <taxon>Epsilonproteobacteria</taxon>
        <taxon>Campylobacterales</taxon>
        <taxon>Campylobacteraceae</taxon>
        <taxon>Campylobacter</taxon>
    </lineage>
</organism>
<dbReference type="EMBL" id="NDYQ01000009">
    <property type="protein sequence ID" value="OUT17130.1"/>
    <property type="molecule type" value="Genomic_DNA"/>
</dbReference>
<comment type="caution">
    <text evidence="1">The sequence shown here is derived from an EMBL/GenBank/DDBJ whole genome shotgun (WGS) entry which is preliminary data.</text>
</comment>
<reference evidence="1 2" key="1">
    <citation type="submission" date="2017-04" db="EMBL/GenBank/DDBJ databases">
        <title>Complete genome of Campylobacter concisus ATCC 33237T and draft genomes for an additional eight well characterized C. concisus strains.</title>
        <authorList>
            <person name="Cornelius A.J."/>
            <person name="Miller W.G."/>
            <person name="Lastovica A.J."/>
            <person name="On S.L."/>
            <person name="French N.P."/>
            <person name="Vandenberg O."/>
            <person name="Biggs P.J."/>
        </authorList>
    </citation>
    <scope>NUCLEOTIDE SEQUENCE [LARGE SCALE GENOMIC DNA]</scope>
    <source>
        <strain evidence="1 2">Lasto127.99</strain>
    </source>
</reference>